<evidence type="ECO:0000256" key="5">
    <source>
        <dbReference type="ARBA" id="ARBA00022692"/>
    </source>
</evidence>
<dbReference type="GO" id="GO:0015297">
    <property type="term" value="F:antiporter activity"/>
    <property type="evidence" value="ECO:0007669"/>
    <property type="project" value="UniProtKB-KW"/>
</dbReference>
<dbReference type="PANTHER" id="PTHR43298:SF2">
    <property type="entry name" value="FMN_FAD EXPORTER YEEO-RELATED"/>
    <property type="match status" value="1"/>
</dbReference>
<protein>
    <recommendedName>
        <fullName evidence="9">Multidrug-efflux transporter</fullName>
    </recommendedName>
</protein>
<feature type="transmembrane region" description="Helical" evidence="10">
    <location>
        <begin position="194"/>
        <end position="216"/>
    </location>
</feature>
<reference evidence="11 12" key="1">
    <citation type="journal article" date="2010" name="J. Bacteriol.">
        <title>Genome sequences of Pelagibaca bermudensis HTCC2601T and Maritimibacter alkaliphilus HTCC2654T, the type strains of two marine Roseobacter genera.</title>
        <authorList>
            <person name="Thrash J.C."/>
            <person name="Cho J.C."/>
            <person name="Ferriera S."/>
            <person name="Johnson J."/>
            <person name="Vergin K.L."/>
            <person name="Giovannoni S.J."/>
        </authorList>
    </citation>
    <scope>NUCLEOTIDE SEQUENCE [LARGE SCALE GENOMIC DNA]</scope>
    <source>
        <strain evidence="12">DSM 26914 / JCM 13377 / KCTC 12554 / HTCC2601</strain>
    </source>
</reference>
<keyword evidence="3" id="KW-0050">Antiport</keyword>
<sequence length="454" mass="48407">MSTGKTYLAHAREILLLGLPLIGGHLAQLAIMFTDTAMIGRYGVAELAALTLASTVFSLFFLFGSGFAWAVMPMVACFDAGNDHPQIRRATRMGLWLSAGFFALVMPLLWYSGSLLLALGQVPQVAADAQTYLRIAGWGLLPALGVMVFKSFLAALEHTRVVFWITVAAAIANAIANYALIFGNWGAPELGIRGAAVASLVAHGCSLIGVVAYARLRLPHYSLWRRFWRPDVEMLREVFALGWPIGLTTLAEVGLFAATAILIGWIGPAPLAAHGIALQLSGLTFMVHLGLANVATVRAGQARGRGDTELLMRDAHMLFALSLATVVLTVIAFVTIPELLIGVFLSPDDPQRAEIIAIGVLLLLVAALFQLVDAMQVISLGILRGLHDTRAPMIIAGLSYWGLGLPAAYILGFPAGFGFVGVWFGLVIGLGMAAILLMHRFFTRATPGPAARLA</sequence>
<evidence type="ECO:0000256" key="2">
    <source>
        <dbReference type="ARBA" id="ARBA00022448"/>
    </source>
</evidence>
<keyword evidence="7" id="KW-0406">Ion transport</keyword>
<name>Q0FGS8_SALBH</name>
<evidence type="ECO:0000313" key="12">
    <source>
        <dbReference type="Proteomes" id="UP000006230"/>
    </source>
</evidence>
<keyword evidence="12" id="KW-1185">Reference proteome</keyword>
<accession>Q0FGS8</accession>
<feature type="transmembrane region" description="Helical" evidence="10">
    <location>
        <begin position="355"/>
        <end position="372"/>
    </location>
</feature>
<dbReference type="EMBL" id="AATQ01000097">
    <property type="protein sequence ID" value="EAU43399.1"/>
    <property type="molecule type" value="Genomic_DNA"/>
</dbReference>
<evidence type="ECO:0000256" key="10">
    <source>
        <dbReference type="SAM" id="Phobius"/>
    </source>
</evidence>
<evidence type="ECO:0000256" key="4">
    <source>
        <dbReference type="ARBA" id="ARBA00022475"/>
    </source>
</evidence>
<evidence type="ECO:0000256" key="6">
    <source>
        <dbReference type="ARBA" id="ARBA00022989"/>
    </source>
</evidence>
<evidence type="ECO:0000256" key="1">
    <source>
        <dbReference type="ARBA" id="ARBA00004429"/>
    </source>
</evidence>
<organism evidence="11 12">
    <name type="scientific">Salipiger bermudensis (strain DSM 26914 / JCM 13377 / KCTC 12554 / HTCC2601)</name>
    <name type="common">Pelagibaca bermudensis</name>
    <dbReference type="NCBI Taxonomy" id="314265"/>
    <lineage>
        <taxon>Bacteria</taxon>
        <taxon>Pseudomonadati</taxon>
        <taxon>Pseudomonadota</taxon>
        <taxon>Alphaproteobacteria</taxon>
        <taxon>Rhodobacterales</taxon>
        <taxon>Roseobacteraceae</taxon>
        <taxon>Salipiger</taxon>
    </lineage>
</organism>
<dbReference type="GO" id="GO:0006811">
    <property type="term" value="P:monoatomic ion transport"/>
    <property type="evidence" value="ECO:0007669"/>
    <property type="project" value="UniProtKB-KW"/>
</dbReference>
<keyword evidence="5 10" id="KW-0812">Transmembrane</keyword>
<feature type="transmembrane region" description="Helical" evidence="10">
    <location>
        <begin position="272"/>
        <end position="297"/>
    </location>
</feature>
<dbReference type="Pfam" id="PF01554">
    <property type="entry name" value="MatE"/>
    <property type="match status" value="2"/>
</dbReference>
<comment type="caution">
    <text evidence="11">The sequence shown here is derived from an EMBL/GenBank/DDBJ whole genome shotgun (WGS) entry which is preliminary data.</text>
</comment>
<evidence type="ECO:0000256" key="3">
    <source>
        <dbReference type="ARBA" id="ARBA00022449"/>
    </source>
</evidence>
<dbReference type="STRING" id="314265.R2601_22661"/>
<keyword evidence="8 10" id="KW-0472">Membrane</keyword>
<evidence type="ECO:0000256" key="7">
    <source>
        <dbReference type="ARBA" id="ARBA00023065"/>
    </source>
</evidence>
<feature type="transmembrane region" description="Helical" evidence="10">
    <location>
        <begin position="14"/>
        <end position="33"/>
    </location>
</feature>
<feature type="transmembrane region" description="Helical" evidence="10">
    <location>
        <begin position="161"/>
        <end position="182"/>
    </location>
</feature>
<feature type="transmembrane region" description="Helical" evidence="10">
    <location>
        <begin position="48"/>
        <end position="72"/>
    </location>
</feature>
<keyword evidence="6 10" id="KW-1133">Transmembrane helix</keyword>
<dbReference type="InterPro" id="IPR048279">
    <property type="entry name" value="MdtK-like"/>
</dbReference>
<dbReference type="NCBIfam" id="TIGR00797">
    <property type="entry name" value="matE"/>
    <property type="match status" value="1"/>
</dbReference>
<evidence type="ECO:0000313" key="11">
    <source>
        <dbReference type="EMBL" id="EAU43399.1"/>
    </source>
</evidence>
<proteinExistence type="predicted"/>
<dbReference type="InterPro" id="IPR002528">
    <property type="entry name" value="MATE_fam"/>
</dbReference>
<dbReference type="OrthoDB" id="9780160at2"/>
<dbReference type="PIRSF" id="PIRSF006603">
    <property type="entry name" value="DinF"/>
    <property type="match status" value="1"/>
</dbReference>
<feature type="transmembrane region" description="Helical" evidence="10">
    <location>
        <begin position="237"/>
        <end position="266"/>
    </location>
</feature>
<dbReference type="HOGENOM" id="CLU_012893_6_3_5"/>
<dbReference type="InterPro" id="IPR050222">
    <property type="entry name" value="MATE_MdtK"/>
</dbReference>
<keyword evidence="4" id="KW-1003">Cell membrane</keyword>
<gene>
    <name evidence="11" type="ORF">R2601_22661</name>
</gene>
<feature type="transmembrane region" description="Helical" evidence="10">
    <location>
        <begin position="93"/>
        <end position="111"/>
    </location>
</feature>
<dbReference type="Proteomes" id="UP000006230">
    <property type="component" value="Unassembled WGS sequence"/>
</dbReference>
<feature type="transmembrane region" description="Helical" evidence="10">
    <location>
        <begin position="417"/>
        <end position="437"/>
    </location>
</feature>
<feature type="transmembrane region" description="Helical" evidence="10">
    <location>
        <begin position="131"/>
        <end position="149"/>
    </location>
</feature>
<feature type="transmembrane region" description="Helical" evidence="10">
    <location>
        <begin position="393"/>
        <end position="411"/>
    </location>
</feature>
<dbReference type="CDD" id="cd13131">
    <property type="entry name" value="MATE_NorM_like"/>
    <property type="match status" value="1"/>
</dbReference>
<dbReference type="PANTHER" id="PTHR43298">
    <property type="entry name" value="MULTIDRUG RESISTANCE PROTEIN NORM-RELATED"/>
    <property type="match status" value="1"/>
</dbReference>
<feature type="transmembrane region" description="Helical" evidence="10">
    <location>
        <begin position="318"/>
        <end position="343"/>
    </location>
</feature>
<dbReference type="eggNOG" id="COG0534">
    <property type="taxonomic scope" value="Bacteria"/>
</dbReference>
<comment type="subcellular location">
    <subcellularLocation>
        <location evidence="1">Cell inner membrane</location>
        <topology evidence="1">Multi-pass membrane protein</topology>
    </subcellularLocation>
</comment>
<keyword evidence="2" id="KW-0813">Transport</keyword>
<evidence type="ECO:0000256" key="8">
    <source>
        <dbReference type="ARBA" id="ARBA00023136"/>
    </source>
</evidence>
<evidence type="ECO:0000256" key="9">
    <source>
        <dbReference type="ARBA" id="ARBA00031636"/>
    </source>
</evidence>
<dbReference type="AlphaFoldDB" id="Q0FGS8"/>
<dbReference type="GO" id="GO:0005886">
    <property type="term" value="C:plasma membrane"/>
    <property type="evidence" value="ECO:0007669"/>
    <property type="project" value="UniProtKB-SubCell"/>
</dbReference>
<dbReference type="RefSeq" id="WP_007799698.1">
    <property type="nucleotide sequence ID" value="NZ_DS022276.1"/>
</dbReference>
<dbReference type="GO" id="GO:0042910">
    <property type="term" value="F:xenobiotic transmembrane transporter activity"/>
    <property type="evidence" value="ECO:0007669"/>
    <property type="project" value="InterPro"/>
</dbReference>